<dbReference type="InterPro" id="IPR029033">
    <property type="entry name" value="His_PPase_superfam"/>
</dbReference>
<dbReference type="OrthoDB" id="9783269at2"/>
<proteinExistence type="predicted"/>
<dbReference type="PANTHER" id="PTHR48100">
    <property type="entry name" value="BROAD-SPECIFICITY PHOSPHATASE YOR283W-RELATED"/>
    <property type="match status" value="1"/>
</dbReference>
<sequence length="205" mass="22866">MTIFRLDLLRHGEPQGGARFRGDGVDDPLSDLGWQQMWSAMGGEDLPHALPWTQIISSPMQRCQSFARRLAECTGLPLAIESRFREVGFGAWEGRTRAELRAQGPEYQAFFADPVNARPAGSEPLEDFYARVIHGLGHIQQEYADQHVLLVTHAGVIRATICYALDIPLKAMYRIKIPYAGVTQVEADQMGLSLMYVNRLQGLAP</sequence>
<dbReference type="InterPro" id="IPR013078">
    <property type="entry name" value="His_Pase_superF_clade-1"/>
</dbReference>
<dbReference type="GO" id="GO:0016791">
    <property type="term" value="F:phosphatase activity"/>
    <property type="evidence" value="ECO:0007669"/>
    <property type="project" value="TreeGrafter"/>
</dbReference>
<dbReference type="STRING" id="233100.SAMN05216526_1361"/>
<gene>
    <name evidence="1" type="ORF">SAMN05216526_1361</name>
</gene>
<dbReference type="SUPFAM" id="SSF53254">
    <property type="entry name" value="Phosphoglycerate mutase-like"/>
    <property type="match status" value="1"/>
</dbReference>
<dbReference type="GO" id="GO:0005737">
    <property type="term" value="C:cytoplasm"/>
    <property type="evidence" value="ECO:0007669"/>
    <property type="project" value="TreeGrafter"/>
</dbReference>
<dbReference type="Pfam" id="PF00300">
    <property type="entry name" value="His_Phos_1"/>
    <property type="match status" value="1"/>
</dbReference>
<name>A0A1R3W003_9GAMM</name>
<dbReference type="AlphaFoldDB" id="A0A1R3W003"/>
<dbReference type="PANTHER" id="PTHR48100:SF1">
    <property type="entry name" value="HISTIDINE PHOSPHATASE FAMILY PROTEIN-RELATED"/>
    <property type="match status" value="1"/>
</dbReference>
<evidence type="ECO:0000313" key="1">
    <source>
        <dbReference type="EMBL" id="SIT70628.1"/>
    </source>
</evidence>
<protein>
    <submittedName>
        <fullName evidence="1">Probable phosphoglycerate mutase</fullName>
    </submittedName>
</protein>
<organism evidence="1 2">
    <name type="scientific">Ectothiorhodosinus mongolicus</name>
    <dbReference type="NCBI Taxonomy" id="233100"/>
    <lineage>
        <taxon>Bacteria</taxon>
        <taxon>Pseudomonadati</taxon>
        <taxon>Pseudomonadota</taxon>
        <taxon>Gammaproteobacteria</taxon>
        <taxon>Chromatiales</taxon>
        <taxon>Ectothiorhodospiraceae</taxon>
        <taxon>Ectothiorhodosinus</taxon>
    </lineage>
</organism>
<reference evidence="1 2" key="1">
    <citation type="submission" date="2017-01" db="EMBL/GenBank/DDBJ databases">
        <authorList>
            <person name="Mah S.A."/>
            <person name="Swanson W.J."/>
            <person name="Moy G.W."/>
            <person name="Vacquier V.D."/>
        </authorList>
    </citation>
    <scope>NUCLEOTIDE SEQUENCE [LARGE SCALE GENOMIC DNA]</scope>
    <source>
        <strain evidence="1 2">M9</strain>
    </source>
</reference>
<dbReference type="CDD" id="cd07067">
    <property type="entry name" value="HP_PGM_like"/>
    <property type="match status" value="1"/>
</dbReference>
<dbReference type="RefSeq" id="WP_076755738.1">
    <property type="nucleotide sequence ID" value="NZ_CP023018.1"/>
</dbReference>
<dbReference type="EMBL" id="FTPK01000002">
    <property type="protein sequence ID" value="SIT70628.1"/>
    <property type="molecule type" value="Genomic_DNA"/>
</dbReference>
<keyword evidence="2" id="KW-1185">Reference proteome</keyword>
<dbReference type="Proteomes" id="UP000223759">
    <property type="component" value="Unassembled WGS sequence"/>
</dbReference>
<evidence type="ECO:0000313" key="2">
    <source>
        <dbReference type="Proteomes" id="UP000223759"/>
    </source>
</evidence>
<dbReference type="InterPro" id="IPR050275">
    <property type="entry name" value="PGM_Phosphatase"/>
</dbReference>
<accession>A0A1R3W003</accession>
<dbReference type="Gene3D" id="3.40.50.1240">
    <property type="entry name" value="Phosphoglycerate mutase-like"/>
    <property type="match status" value="1"/>
</dbReference>
<dbReference type="SMART" id="SM00855">
    <property type="entry name" value="PGAM"/>
    <property type="match status" value="1"/>
</dbReference>